<feature type="region of interest" description="Disordered" evidence="1">
    <location>
        <begin position="1"/>
        <end position="67"/>
    </location>
</feature>
<name>A0A7S3VE23_9STRA</name>
<feature type="compositionally biased region" description="Acidic residues" evidence="1">
    <location>
        <begin position="134"/>
        <end position="155"/>
    </location>
</feature>
<dbReference type="AlphaFoldDB" id="A0A7S3VE23"/>
<feature type="compositionally biased region" description="Basic and acidic residues" evidence="1">
    <location>
        <begin position="26"/>
        <end position="67"/>
    </location>
</feature>
<organism evidence="2">
    <name type="scientific">Chaetoceros debilis</name>
    <dbReference type="NCBI Taxonomy" id="122233"/>
    <lineage>
        <taxon>Eukaryota</taxon>
        <taxon>Sar</taxon>
        <taxon>Stramenopiles</taxon>
        <taxon>Ochrophyta</taxon>
        <taxon>Bacillariophyta</taxon>
        <taxon>Coscinodiscophyceae</taxon>
        <taxon>Chaetocerotophycidae</taxon>
        <taxon>Chaetocerotales</taxon>
        <taxon>Chaetocerotaceae</taxon>
        <taxon>Chaetoceros</taxon>
    </lineage>
</organism>
<accession>A0A7S3VE23</accession>
<gene>
    <name evidence="2" type="ORF">CDEB00056_LOCUS18876</name>
</gene>
<evidence type="ECO:0000256" key="1">
    <source>
        <dbReference type="SAM" id="MobiDB-lite"/>
    </source>
</evidence>
<feature type="compositionally biased region" description="Acidic residues" evidence="1">
    <location>
        <begin position="112"/>
        <end position="124"/>
    </location>
</feature>
<evidence type="ECO:0000313" key="2">
    <source>
        <dbReference type="EMBL" id="CAE0474023.1"/>
    </source>
</evidence>
<protein>
    <submittedName>
        <fullName evidence="2">Uncharacterized protein</fullName>
    </submittedName>
</protein>
<reference evidence="2" key="1">
    <citation type="submission" date="2021-01" db="EMBL/GenBank/DDBJ databases">
        <authorList>
            <person name="Corre E."/>
            <person name="Pelletier E."/>
            <person name="Niang G."/>
            <person name="Scheremetjew M."/>
            <person name="Finn R."/>
            <person name="Kale V."/>
            <person name="Holt S."/>
            <person name="Cochrane G."/>
            <person name="Meng A."/>
            <person name="Brown T."/>
            <person name="Cohen L."/>
        </authorList>
    </citation>
    <scope>NUCLEOTIDE SEQUENCE</scope>
    <source>
        <strain evidence="2">MM31A-1</strain>
    </source>
</reference>
<feature type="compositionally biased region" description="Basic residues" evidence="1">
    <location>
        <begin position="195"/>
        <end position="216"/>
    </location>
</feature>
<dbReference type="EMBL" id="HBIO01024580">
    <property type="protein sequence ID" value="CAE0474023.1"/>
    <property type="molecule type" value="Transcribed_RNA"/>
</dbReference>
<feature type="region of interest" description="Disordered" evidence="1">
    <location>
        <begin position="112"/>
        <end position="216"/>
    </location>
</feature>
<proteinExistence type="predicted"/>
<sequence length="216" mass="24948">MPHSTTKKHRPKRPDIRPNGKRRNKERLASVDKMEAKDLITTRTPRSERKERAVTGELRKPRKSTDDVRIRSLHKLLRQIQQLGERESAGDELNAPQLKKLARMDSVIAELEEVLGVEDEDSGDDEKMSGSGETGDEEDEINDDDEGDNDDDDEKEDKTTVKTKRTAQSMDNPKTKKIKTDKEDEDDDDDEGSLKRKRPVQSKYKRKKNNRRIGRR</sequence>
<feature type="compositionally biased region" description="Basic residues" evidence="1">
    <location>
        <begin position="1"/>
        <end position="12"/>
    </location>
</feature>